<evidence type="ECO:0000313" key="3">
    <source>
        <dbReference type="Proteomes" id="UP001162483"/>
    </source>
</evidence>
<reference evidence="2" key="1">
    <citation type="submission" date="2023-05" db="EMBL/GenBank/DDBJ databases">
        <authorList>
            <person name="Stuckert A."/>
        </authorList>
    </citation>
    <scope>NUCLEOTIDE SEQUENCE</scope>
</reference>
<dbReference type="Proteomes" id="UP001162483">
    <property type="component" value="Unassembled WGS sequence"/>
</dbReference>
<organism evidence="2 3">
    <name type="scientific">Staurois parvus</name>
    <dbReference type="NCBI Taxonomy" id="386267"/>
    <lineage>
        <taxon>Eukaryota</taxon>
        <taxon>Metazoa</taxon>
        <taxon>Chordata</taxon>
        <taxon>Craniata</taxon>
        <taxon>Vertebrata</taxon>
        <taxon>Euteleostomi</taxon>
        <taxon>Amphibia</taxon>
        <taxon>Batrachia</taxon>
        <taxon>Anura</taxon>
        <taxon>Neobatrachia</taxon>
        <taxon>Ranoidea</taxon>
        <taxon>Ranidae</taxon>
        <taxon>Staurois</taxon>
    </lineage>
</organism>
<sequence>MFLEDILQTTGYTNKDMLKYKKEKQCEEKQKTALCEWHSVTQKNTKSESDTQRQRSASNITKDYDLLDDGGDTLLNQLMEKDGNSLDPWLIRE</sequence>
<name>A0ABN9BJ14_9NEOB</name>
<feature type="region of interest" description="Disordered" evidence="1">
    <location>
        <begin position="40"/>
        <end position="64"/>
    </location>
</feature>
<evidence type="ECO:0000256" key="1">
    <source>
        <dbReference type="SAM" id="MobiDB-lite"/>
    </source>
</evidence>
<feature type="non-terminal residue" evidence="2">
    <location>
        <position position="93"/>
    </location>
</feature>
<proteinExistence type="predicted"/>
<keyword evidence="3" id="KW-1185">Reference proteome</keyword>
<gene>
    <name evidence="2" type="ORF">SPARVUS_LOCUS2993773</name>
</gene>
<comment type="caution">
    <text evidence="2">The sequence shown here is derived from an EMBL/GenBank/DDBJ whole genome shotgun (WGS) entry which is preliminary data.</text>
</comment>
<accession>A0ABN9BJ14</accession>
<protein>
    <submittedName>
        <fullName evidence="2">Uncharacterized protein</fullName>
    </submittedName>
</protein>
<dbReference type="EMBL" id="CATNWA010004291">
    <property type="protein sequence ID" value="CAI9547473.1"/>
    <property type="molecule type" value="Genomic_DNA"/>
</dbReference>
<evidence type="ECO:0000313" key="2">
    <source>
        <dbReference type="EMBL" id="CAI9547473.1"/>
    </source>
</evidence>